<dbReference type="AlphaFoldDB" id="A0A8J4H763"/>
<dbReference type="Pfam" id="PF00583">
    <property type="entry name" value="Acetyltransf_1"/>
    <property type="match status" value="1"/>
</dbReference>
<dbReference type="Gene3D" id="3.40.630.30">
    <property type="match status" value="1"/>
</dbReference>
<reference evidence="2" key="1">
    <citation type="submission" date="2021-04" db="EMBL/GenBank/DDBJ databases">
        <title>Draft genome sequence of Xylanibacillus composti strain K13.</title>
        <authorList>
            <person name="Uke A."/>
            <person name="Chhe C."/>
            <person name="Baramee S."/>
            <person name="Kosugi A."/>
        </authorList>
    </citation>
    <scope>NUCLEOTIDE SEQUENCE</scope>
    <source>
        <strain evidence="2">K13</strain>
    </source>
</reference>
<dbReference type="GO" id="GO:0016747">
    <property type="term" value="F:acyltransferase activity, transferring groups other than amino-acyl groups"/>
    <property type="evidence" value="ECO:0007669"/>
    <property type="project" value="InterPro"/>
</dbReference>
<name>A0A8J4H763_9BACL</name>
<gene>
    <name evidence="2" type="ORF">XYCOK13_38310</name>
</gene>
<feature type="domain" description="N-acetyltransferase" evidence="1">
    <location>
        <begin position="2"/>
        <end position="149"/>
    </location>
</feature>
<proteinExistence type="predicted"/>
<dbReference type="InterPro" id="IPR016181">
    <property type="entry name" value="Acyl_CoA_acyltransferase"/>
</dbReference>
<protein>
    <recommendedName>
        <fullName evidence="1">N-acetyltransferase domain-containing protein</fullName>
    </recommendedName>
</protein>
<sequence length="151" mass="17337">MIQVLDLQDDGTVEFLWYLQHTSYKIEATLIGFTEIPPLTDTFDSIRNSGETFLGHVREGEIVSALSYARDKDAVMINRLMVHPNYFRQGLASELLQGLFRMEEAREYRVFAGSRNLPAIRLYEKHGFQAVREEEASPGVPLTELRRMAVK</sequence>
<dbReference type="EMBL" id="BOVK01000067">
    <property type="protein sequence ID" value="GIQ71007.1"/>
    <property type="molecule type" value="Genomic_DNA"/>
</dbReference>
<evidence type="ECO:0000259" key="1">
    <source>
        <dbReference type="PROSITE" id="PS51186"/>
    </source>
</evidence>
<evidence type="ECO:0000313" key="3">
    <source>
        <dbReference type="Proteomes" id="UP000677918"/>
    </source>
</evidence>
<dbReference type="Proteomes" id="UP000677918">
    <property type="component" value="Unassembled WGS sequence"/>
</dbReference>
<evidence type="ECO:0000313" key="2">
    <source>
        <dbReference type="EMBL" id="GIQ71007.1"/>
    </source>
</evidence>
<accession>A0A8J4H763</accession>
<dbReference type="CDD" id="cd04301">
    <property type="entry name" value="NAT_SF"/>
    <property type="match status" value="1"/>
</dbReference>
<dbReference type="InterPro" id="IPR000182">
    <property type="entry name" value="GNAT_dom"/>
</dbReference>
<organism evidence="2 3">
    <name type="scientific">Xylanibacillus composti</name>
    <dbReference type="NCBI Taxonomy" id="1572762"/>
    <lineage>
        <taxon>Bacteria</taxon>
        <taxon>Bacillati</taxon>
        <taxon>Bacillota</taxon>
        <taxon>Bacilli</taxon>
        <taxon>Bacillales</taxon>
        <taxon>Paenibacillaceae</taxon>
        <taxon>Xylanibacillus</taxon>
    </lineage>
</organism>
<dbReference type="SUPFAM" id="SSF55729">
    <property type="entry name" value="Acyl-CoA N-acyltransferases (Nat)"/>
    <property type="match status" value="1"/>
</dbReference>
<keyword evidence="3" id="KW-1185">Reference proteome</keyword>
<dbReference type="PROSITE" id="PS51186">
    <property type="entry name" value="GNAT"/>
    <property type="match status" value="1"/>
</dbReference>
<comment type="caution">
    <text evidence="2">The sequence shown here is derived from an EMBL/GenBank/DDBJ whole genome shotgun (WGS) entry which is preliminary data.</text>
</comment>